<dbReference type="OrthoDB" id="2006399at2759"/>
<evidence type="ECO:0000313" key="1">
    <source>
        <dbReference type="EMBL" id="KAF5206038.1"/>
    </source>
</evidence>
<keyword evidence="2" id="KW-1185">Reference proteome</keyword>
<accession>A0A7J6XAS8</accession>
<reference evidence="1 2" key="1">
    <citation type="submission" date="2020-06" db="EMBL/GenBank/DDBJ databases">
        <title>Transcriptomic and genomic resources for Thalictrum thalictroides and T. hernandezii: Facilitating candidate gene discovery in an emerging model plant lineage.</title>
        <authorList>
            <person name="Arias T."/>
            <person name="Riano-Pachon D.M."/>
            <person name="Di Stilio V.S."/>
        </authorList>
    </citation>
    <scope>NUCLEOTIDE SEQUENCE [LARGE SCALE GENOMIC DNA]</scope>
    <source>
        <strain evidence="2">cv. WT478/WT964</strain>
        <tissue evidence="1">Leaves</tissue>
    </source>
</reference>
<comment type="caution">
    <text evidence="1">The sequence shown here is derived from an EMBL/GenBank/DDBJ whole genome shotgun (WGS) entry which is preliminary data.</text>
</comment>
<evidence type="ECO:0000313" key="2">
    <source>
        <dbReference type="Proteomes" id="UP000554482"/>
    </source>
</evidence>
<dbReference type="AlphaFoldDB" id="A0A7J6XAS8"/>
<dbReference type="EMBL" id="JABWDY010003322">
    <property type="protein sequence ID" value="KAF5206038.1"/>
    <property type="molecule type" value="Genomic_DNA"/>
</dbReference>
<protein>
    <submittedName>
        <fullName evidence="1">Uncharacterized protein</fullName>
    </submittedName>
</protein>
<dbReference type="Proteomes" id="UP000554482">
    <property type="component" value="Unassembled WGS sequence"/>
</dbReference>
<proteinExistence type="predicted"/>
<sequence length="245" mass="27704">MPDDEKHANVNGNRKLLKKKYQVSALDGGAQKDIAKNDMRVLIFESDDEEGLPLSSVLKIKHQESDSADGSIQEQSDKKEFMGNKINEAQDEGDQITGIKRTIEGCEIERGVGCVRHDSEETPKKRVTESQCGRVENDLKVDVQDEENFVVEARIDNTSKSELVKDQPINNLYNDKAFVQSSHENVVKTKKHKKHAKERHTTELGNDSKIDVQEENIQVKEAVNNDFNQEVLVKDNTVDNMSIDK</sequence>
<organism evidence="1 2">
    <name type="scientific">Thalictrum thalictroides</name>
    <name type="common">Rue-anemone</name>
    <name type="synonym">Anemone thalictroides</name>
    <dbReference type="NCBI Taxonomy" id="46969"/>
    <lineage>
        <taxon>Eukaryota</taxon>
        <taxon>Viridiplantae</taxon>
        <taxon>Streptophyta</taxon>
        <taxon>Embryophyta</taxon>
        <taxon>Tracheophyta</taxon>
        <taxon>Spermatophyta</taxon>
        <taxon>Magnoliopsida</taxon>
        <taxon>Ranunculales</taxon>
        <taxon>Ranunculaceae</taxon>
        <taxon>Thalictroideae</taxon>
        <taxon>Thalictrum</taxon>
    </lineage>
</organism>
<name>A0A7J6XAS8_THATH</name>
<gene>
    <name evidence="1" type="ORF">FRX31_004375</name>
</gene>